<proteinExistence type="predicted"/>
<evidence type="ECO:0000313" key="10">
    <source>
        <dbReference type="EMBL" id="KAB4486050.1"/>
    </source>
</evidence>
<dbReference type="Proteomes" id="UP001162960">
    <property type="component" value="Chromosome"/>
</dbReference>
<dbReference type="Proteomes" id="UP001217776">
    <property type="component" value="Unassembled WGS sequence"/>
</dbReference>
<evidence type="ECO:0000313" key="18">
    <source>
        <dbReference type="Proteomes" id="UP000436858"/>
    </source>
</evidence>
<comment type="subcellular location">
    <subcellularLocation>
        <location evidence="1">Cell outer membrane</location>
        <topology evidence="1">Multi-pass membrane protein</topology>
    </subcellularLocation>
</comment>
<dbReference type="EMBL" id="CP083681">
    <property type="protein sequence ID" value="UYU72106.1"/>
    <property type="molecule type" value="Genomic_DNA"/>
</dbReference>
<reference evidence="18 19" key="2">
    <citation type="journal article" date="2019" name="Nat. Med.">
        <title>A library of human gut bacterial isolates paired with longitudinal multiomics data enables mechanistic microbiome research.</title>
        <authorList>
            <person name="Poyet M."/>
            <person name="Groussin M."/>
            <person name="Gibbons S.M."/>
            <person name="Avila-Pacheco J."/>
            <person name="Jiang X."/>
            <person name="Kearney S.M."/>
            <person name="Perrotta A.R."/>
            <person name="Berdy B."/>
            <person name="Zhao S."/>
            <person name="Lieberman T.D."/>
            <person name="Swanson P.K."/>
            <person name="Smith M."/>
            <person name="Roesemann S."/>
            <person name="Alexander J.E."/>
            <person name="Rich S.A."/>
            <person name="Livny J."/>
            <person name="Vlamakis H."/>
            <person name="Clish C."/>
            <person name="Bullock K."/>
            <person name="Deik A."/>
            <person name="Scott J."/>
            <person name="Pierce K.A."/>
            <person name="Xavier R.J."/>
            <person name="Alm E.J."/>
        </authorList>
    </citation>
    <scope>NUCLEOTIDE SEQUENCE [LARGE SCALE GENOMIC DNA]</scope>
    <source>
        <strain evidence="9 19">BIOML-A156</strain>
        <strain evidence="10 18">BIOML-A162</strain>
    </source>
</reference>
<dbReference type="Pfam" id="PF25183">
    <property type="entry name" value="OMP_b-brl_4"/>
    <property type="match status" value="1"/>
</dbReference>
<evidence type="ECO:0000256" key="3">
    <source>
        <dbReference type="ARBA" id="ARBA00022452"/>
    </source>
</evidence>
<dbReference type="InterPro" id="IPR057601">
    <property type="entry name" value="Oar-like_b-barrel"/>
</dbReference>
<evidence type="ECO:0000313" key="16">
    <source>
        <dbReference type="EMBL" id="UYU93206.1"/>
    </source>
</evidence>
<keyword evidence="2" id="KW-0813">Transport</keyword>
<dbReference type="PANTHER" id="PTHR30069:SF46">
    <property type="entry name" value="OAR PROTEIN"/>
    <property type="match status" value="1"/>
</dbReference>
<dbReference type="GO" id="GO:0009279">
    <property type="term" value="C:cell outer membrane"/>
    <property type="evidence" value="ECO:0007669"/>
    <property type="project" value="UniProtKB-SubCell"/>
</dbReference>
<dbReference type="Pfam" id="PF13620">
    <property type="entry name" value="CarboxypepD_reg"/>
    <property type="match status" value="1"/>
</dbReference>
<keyword evidence="6" id="KW-0998">Cell outer membrane</keyword>
<feature type="domain" description="TonB-dependent transporter Oar-like beta-barrel" evidence="8">
    <location>
        <begin position="232"/>
        <end position="1022"/>
    </location>
</feature>
<evidence type="ECO:0000256" key="7">
    <source>
        <dbReference type="SAM" id="SignalP"/>
    </source>
</evidence>
<dbReference type="InterPro" id="IPR039426">
    <property type="entry name" value="TonB-dep_rcpt-like"/>
</dbReference>
<dbReference type="Proteomes" id="UP000436858">
    <property type="component" value="Unassembled WGS sequence"/>
</dbReference>
<keyword evidence="12" id="KW-0121">Carboxypeptidase</keyword>
<dbReference type="Gene3D" id="2.60.40.1120">
    <property type="entry name" value="Carboxypeptidase-like, regulatory domain"/>
    <property type="match status" value="1"/>
</dbReference>
<dbReference type="OMA" id="HELPWYG"/>
<dbReference type="Proteomes" id="UP000488521">
    <property type="component" value="Unassembled WGS sequence"/>
</dbReference>
<feature type="signal peptide" evidence="7">
    <location>
        <begin position="1"/>
        <end position="22"/>
    </location>
</feature>
<reference evidence="11" key="3">
    <citation type="submission" date="2021-02" db="EMBL/GenBank/DDBJ databases">
        <title>Infant gut strain persistence is associated with maternal origin, phylogeny, and functional potential including surface adhesion and iron acquisition.</title>
        <authorList>
            <person name="Lou Y.C."/>
        </authorList>
    </citation>
    <scope>NUCLEOTIDE SEQUENCE</scope>
    <source>
        <strain evidence="11">L3_082_243G1_dasL3_082_243G1_maxbin2.maxbin.015s ta_sub</strain>
    </source>
</reference>
<keyword evidence="12" id="KW-0645">Protease</keyword>
<evidence type="ECO:0000313" key="13">
    <source>
        <dbReference type="EMBL" id="MDC2234271.1"/>
    </source>
</evidence>
<dbReference type="EMBL" id="JAHYQA010000005">
    <property type="protein sequence ID" value="MCE9237612.1"/>
    <property type="molecule type" value="Genomic_DNA"/>
</dbReference>
<keyword evidence="7" id="KW-0732">Signal</keyword>
<dbReference type="SUPFAM" id="SSF49464">
    <property type="entry name" value="Carboxypeptidase regulatory domain-like"/>
    <property type="match status" value="1"/>
</dbReference>
<evidence type="ECO:0000256" key="6">
    <source>
        <dbReference type="ARBA" id="ARBA00023237"/>
    </source>
</evidence>
<dbReference type="GO" id="GO:0004180">
    <property type="term" value="F:carboxypeptidase activity"/>
    <property type="evidence" value="ECO:0007669"/>
    <property type="project" value="UniProtKB-KW"/>
</dbReference>
<dbReference type="EMBL" id="JAQNVG010000001">
    <property type="protein sequence ID" value="MDC2234271.1"/>
    <property type="molecule type" value="Genomic_DNA"/>
</dbReference>
<sequence>MLKRMRSFLVVVMLLITATMSAQVTTASMSGKVTAQDEPIIGATIVAIHEPSGTRYGTVTNVSGQFNLQGMRTGGPYKVEITYVGYQSAIYKGIQLSLGENYVLNVSLKESSELLDEVVVTAPKTIEKIGTVTNVSERQMNTLPTINRSITDFTKLSPYAGGSSSFAGRDGRYNNITIDGASFNNSFGLSSNNLPGGDSQPISLDAIDEITVNVSPYDVKYSNFTGASINAVTKSGTNSFSGTAYTYHKPRGFAGSSIDGEDILKAKEYNSHSYGVTFGGPIIKNKLFFFLNAEIENKETPGVTWLPNQDQNGTGDSGKRISRTWVGDMRTISDFVKTKYDYDPGQYENFNNFQSDNWKLMARIDWNIHQNHKLTVRFNSVSSEDDREVSAKSTIITSTNSNRYGLDAFSFGNSNYKMKNVVTSITGELNSRFSNNVQNKLLATYTHISDTREQKGSDFPFVDIYKDGKQYITLGTEVFTPNNQVINNVFSLVDNVSISLGKHELLAGVSFERQYFKNSYLRGPYGYYRYDSMDDFMQGKVPTIYGITYGYNGNDAPGSELTFGMAGVYAQDVWSLTPNFRLTYGLRLDMPIYMNSLDSNKSIEELAFVNNTHVDISKWPKTQVLFSPRVGFNWDVKGDRSVIVSGGTGIFTGLLPFVWFTNQPSNSGLYQNMVEYNTQKNPGSLPADFGFNPNYRETLQKYPSLFPSTPSEQAPDVIAYVDPKFKMPQVWRSNLNVDIQLPYDFMLSVGAMYTRDIYNVAQINMNEAEPTGVYNEQPDRIYWASKKYEYNDYTNGKNVVVKLSNGEDKGYQYSFNAILTKKYDFGFTGSIGYTYTMAKDLTANPGSAPNSAWQNNVAVNSLNDPGVSYSLFSTPHRIIANASYEINYAKCLKTTFSLFYSGYHTGRYSYTYYNDMNGDGNYSDLIYVPNSQDEMTFVDITDKSGAITYSAVDQAKDFWDFVNNDSYLKDRKGKYVERNGSLTPWINRFDFKIAQDFYATLGGRKYGIQVSLDMLNVGNMINSKWGAYQSCGLKSYDNVQLLKTASKVGEPLTYQINANSREAFKERSSWQYTNTIGSAWSMQLGVKVTF</sequence>
<dbReference type="EMBL" id="CP083685">
    <property type="protein sequence ID" value="UYU93206.1"/>
    <property type="molecule type" value="Genomic_DNA"/>
</dbReference>
<evidence type="ECO:0000259" key="8">
    <source>
        <dbReference type="Pfam" id="PF25183"/>
    </source>
</evidence>
<feature type="chain" id="PRO_5002966284" evidence="7">
    <location>
        <begin position="23"/>
        <end position="1090"/>
    </location>
</feature>
<dbReference type="RefSeq" id="WP_008765900.1">
    <property type="nucleotide sequence ID" value="NZ_AP022660.1"/>
</dbReference>
<reference evidence="13" key="6">
    <citation type="submission" date="2022-10" db="EMBL/GenBank/DDBJ databases">
        <title>Human gut microbiome strain richness.</title>
        <authorList>
            <person name="Chen-Liaw A."/>
        </authorList>
    </citation>
    <scope>NUCLEOTIDE SEQUENCE</scope>
    <source>
        <strain evidence="13">1001283st1_A3_1001283B150304_161114</strain>
    </source>
</reference>
<reference evidence="14 17" key="1">
    <citation type="submission" date="2018-08" db="EMBL/GenBank/DDBJ databases">
        <title>A genome reference for cultivated species of the human gut microbiota.</title>
        <authorList>
            <person name="Zou Y."/>
            <person name="Xue W."/>
            <person name="Luo G."/>
        </authorList>
    </citation>
    <scope>NUCLEOTIDE SEQUENCE [LARGE SCALE GENOMIC DNA]</scope>
    <source>
        <strain evidence="14 17">AF37-12</strain>
    </source>
</reference>
<evidence type="ECO:0000313" key="19">
    <source>
        <dbReference type="Proteomes" id="UP000488521"/>
    </source>
</evidence>
<evidence type="ECO:0000313" key="14">
    <source>
        <dbReference type="EMBL" id="RHL57933.1"/>
    </source>
</evidence>
<gene>
    <name evidence="14" type="ORF">DW011_14120</name>
    <name evidence="9" type="ORF">GAN59_14850</name>
    <name evidence="10" type="ORF">GAN91_03880</name>
    <name evidence="12" type="ORF">K0H07_10665</name>
    <name evidence="11" type="ORF">KHY35_19275</name>
    <name evidence="15" type="ORF">KQP59_03040</name>
    <name evidence="16" type="ORF">KQP74_11330</name>
    <name evidence="13" type="ORF">PO127_00735</name>
</gene>
<dbReference type="AlphaFoldDB" id="A0A0N7IA99"/>
<organism evidence="10 18">
    <name type="scientific">Bacteroides thetaiotaomicron</name>
    <dbReference type="NCBI Taxonomy" id="818"/>
    <lineage>
        <taxon>Bacteria</taxon>
        <taxon>Pseudomonadati</taxon>
        <taxon>Bacteroidota</taxon>
        <taxon>Bacteroidia</taxon>
        <taxon>Bacteroidales</taxon>
        <taxon>Bacteroidaceae</taxon>
        <taxon>Bacteroides</taxon>
    </lineage>
</organism>
<dbReference type="GO" id="GO:0044718">
    <property type="term" value="P:siderophore transmembrane transport"/>
    <property type="evidence" value="ECO:0007669"/>
    <property type="project" value="TreeGrafter"/>
</dbReference>
<accession>C6IFE6</accession>
<dbReference type="Proteomes" id="UP000782901">
    <property type="component" value="Unassembled WGS sequence"/>
</dbReference>
<dbReference type="EMBL" id="QROV01000015">
    <property type="protein sequence ID" value="RHL57933.1"/>
    <property type="molecule type" value="Genomic_DNA"/>
</dbReference>
<dbReference type="EMBL" id="JAGZEE010000038">
    <property type="protein sequence ID" value="MBS5412818.1"/>
    <property type="molecule type" value="Genomic_DNA"/>
</dbReference>
<dbReference type="GeneID" id="69590662"/>
<evidence type="ECO:0000313" key="15">
    <source>
        <dbReference type="EMBL" id="UYU72106.1"/>
    </source>
</evidence>
<accession>A0A0N7IA99</accession>
<keyword evidence="10" id="KW-0675">Receptor</keyword>
<evidence type="ECO:0000313" key="11">
    <source>
        <dbReference type="EMBL" id="MBS5412818.1"/>
    </source>
</evidence>
<name>A0A0N7IA99_BACT4</name>
<protein>
    <submittedName>
        <fullName evidence="12">Carboxypeptidase regulatory-like domain-containing protein</fullName>
    </submittedName>
    <submittedName>
        <fullName evidence="14">Cell envelope biogenesis protein OmpA</fullName>
    </submittedName>
    <submittedName>
        <fullName evidence="10">TonB-dependent receptor</fullName>
    </submittedName>
</protein>
<keyword evidence="4" id="KW-0812">Transmembrane</keyword>
<dbReference type="PANTHER" id="PTHR30069">
    <property type="entry name" value="TONB-DEPENDENT OUTER MEMBRANE RECEPTOR"/>
    <property type="match status" value="1"/>
</dbReference>
<dbReference type="InterPro" id="IPR008969">
    <property type="entry name" value="CarboxyPept-like_regulatory"/>
</dbReference>
<keyword evidence="12" id="KW-0378">Hydrolase</keyword>
<reference evidence="12" key="5">
    <citation type="submission" date="2021-07" db="EMBL/GenBank/DDBJ databases">
        <title>Comparative genomics of Bacteroides fragilis group isolates reveals species-dependent resistance mechanisms and validates clinical tools for resistance prediction.</title>
        <authorList>
            <person name="Wallace M.J."/>
            <person name="Jean S."/>
            <person name="Wallace M.A."/>
            <person name="Carey-Ann B.D."/>
            <person name="Dantas G."/>
        </authorList>
    </citation>
    <scope>NUCLEOTIDE SEQUENCE</scope>
    <source>
        <strain evidence="12">BJH_160</strain>
    </source>
</reference>
<dbReference type="Proteomes" id="UP001200544">
    <property type="component" value="Unassembled WGS sequence"/>
</dbReference>
<dbReference type="Gene3D" id="2.40.170.20">
    <property type="entry name" value="TonB-dependent receptor, beta-barrel domain"/>
    <property type="match status" value="1"/>
</dbReference>
<evidence type="ECO:0000256" key="5">
    <source>
        <dbReference type="ARBA" id="ARBA00023136"/>
    </source>
</evidence>
<dbReference type="EMBL" id="WCRS01000010">
    <property type="protein sequence ID" value="KAB4472756.1"/>
    <property type="molecule type" value="Genomic_DNA"/>
</dbReference>
<dbReference type="EMBL" id="WCRY01000003">
    <property type="protein sequence ID" value="KAB4486050.1"/>
    <property type="molecule type" value="Genomic_DNA"/>
</dbReference>
<dbReference type="Proteomes" id="UP000283616">
    <property type="component" value="Unassembled WGS sequence"/>
</dbReference>
<dbReference type="GO" id="GO:0015344">
    <property type="term" value="F:siderophore uptake transmembrane transporter activity"/>
    <property type="evidence" value="ECO:0007669"/>
    <property type="project" value="TreeGrafter"/>
</dbReference>
<reference evidence="15" key="4">
    <citation type="submission" date="2021-06" db="EMBL/GenBank/DDBJ databases">
        <title>Interrogation of the integrated mobile genetic elements in gut-associated Bacteroides with a consensus prediction approach.</title>
        <authorList>
            <person name="Campbell D.E."/>
            <person name="Leigh J.R."/>
            <person name="Kim T."/>
            <person name="England W."/>
            <person name="Whitaker R.J."/>
            <person name="Degnan P.H."/>
        </authorList>
    </citation>
    <scope>NUCLEOTIDE SEQUENCE</scope>
    <source>
        <strain evidence="16">VPI-3443</strain>
        <strain evidence="15">VPI-BTDOT2</strain>
    </source>
</reference>
<keyword evidence="5" id="KW-0472">Membrane</keyword>
<dbReference type="SUPFAM" id="SSF56935">
    <property type="entry name" value="Porins"/>
    <property type="match status" value="1"/>
</dbReference>
<evidence type="ECO:0000256" key="1">
    <source>
        <dbReference type="ARBA" id="ARBA00004571"/>
    </source>
</evidence>
<keyword evidence="3" id="KW-1134">Transmembrane beta strand</keyword>
<evidence type="ECO:0000313" key="17">
    <source>
        <dbReference type="Proteomes" id="UP000283616"/>
    </source>
</evidence>
<evidence type="ECO:0000313" key="9">
    <source>
        <dbReference type="EMBL" id="KAB4472756.1"/>
    </source>
</evidence>
<dbReference type="InterPro" id="IPR036942">
    <property type="entry name" value="Beta-barrel_TonB_sf"/>
</dbReference>
<dbReference type="Proteomes" id="UP001156216">
    <property type="component" value="Chromosome"/>
</dbReference>
<evidence type="ECO:0000256" key="2">
    <source>
        <dbReference type="ARBA" id="ARBA00022448"/>
    </source>
</evidence>
<dbReference type="KEGG" id="btho:Btheta7330_02759"/>
<evidence type="ECO:0000313" key="12">
    <source>
        <dbReference type="EMBL" id="MCE9237612.1"/>
    </source>
</evidence>
<evidence type="ECO:0000256" key="4">
    <source>
        <dbReference type="ARBA" id="ARBA00022692"/>
    </source>
</evidence>